<reference evidence="2 3" key="1">
    <citation type="journal article" date="2023" name="Microbiol. Resour. Announc.">
        <title>Complete Genome Sequence of Mycobacterium wuenschmanii, a novel Nontuberculous Mycobacterium Isolated from a captive population of Amazon Milk Frogs.</title>
        <authorList>
            <person name="Hicks J."/>
            <person name="Zeineldin M."/>
            <person name="Ward H."/>
            <person name="Wuenschmann A."/>
            <person name="Camp P."/>
            <person name="Farrell D."/>
            <person name="Lehman K."/>
            <person name="Thacker T."/>
            <person name="Cuthbert E."/>
        </authorList>
    </citation>
    <scope>NUCLEOTIDE SEQUENCE [LARGE SCALE GENOMIC DNA]</scope>
    <source>
        <strain evidence="2 3">Wuenschmanii</strain>
    </source>
</reference>
<dbReference type="EMBL" id="CP126981">
    <property type="protein sequence ID" value="WIM86420.1"/>
    <property type="molecule type" value="Genomic_DNA"/>
</dbReference>
<gene>
    <name evidence="2" type="ORF">PT015_16095</name>
</gene>
<evidence type="ECO:0000256" key="1">
    <source>
        <dbReference type="SAM" id="MobiDB-lite"/>
    </source>
</evidence>
<sequence>MSWLLVAFTPGLLMLATFGLQRLEAGLEKDSVSATDVAEFLKQAEPIDVRTLAREGMPEALDGMHRRIGNGTDGASHLPGHDDPPTDQLLVAAIVSAANPPRRSGQRHQHSRANRQFAPRRHANRV</sequence>
<dbReference type="Proteomes" id="UP001236585">
    <property type="component" value="Chromosome"/>
</dbReference>
<organism evidence="2 3">
    <name type="scientific">Candidatus Mycobacterium wuenschmannii</name>
    <dbReference type="NCBI Taxonomy" id="3027808"/>
    <lineage>
        <taxon>Bacteria</taxon>
        <taxon>Bacillati</taxon>
        <taxon>Actinomycetota</taxon>
        <taxon>Actinomycetes</taxon>
        <taxon>Mycobacteriales</taxon>
        <taxon>Mycobacteriaceae</taxon>
        <taxon>Mycobacterium</taxon>
    </lineage>
</organism>
<feature type="region of interest" description="Disordered" evidence="1">
    <location>
        <begin position="63"/>
        <end position="126"/>
    </location>
</feature>
<evidence type="ECO:0000313" key="2">
    <source>
        <dbReference type="EMBL" id="WIM86420.1"/>
    </source>
</evidence>
<proteinExistence type="predicted"/>
<name>A0ABY8VS00_9MYCO</name>
<evidence type="ECO:0000313" key="3">
    <source>
        <dbReference type="Proteomes" id="UP001236585"/>
    </source>
</evidence>
<protein>
    <submittedName>
        <fullName evidence="2">Uncharacterized protein</fullName>
    </submittedName>
</protein>
<feature type="compositionally biased region" description="Basic residues" evidence="1">
    <location>
        <begin position="104"/>
        <end position="126"/>
    </location>
</feature>
<keyword evidence="3" id="KW-1185">Reference proteome</keyword>
<accession>A0ABY8VS00</accession>